<dbReference type="PANTHER" id="PTHR11452">
    <property type="entry name" value="ALPHA-GALACTOSIDASE/ALPHA-N-ACETYLGALACTOSAMINIDASE"/>
    <property type="match status" value="1"/>
</dbReference>
<gene>
    <name evidence="6" type="ORF">RBB77_14070</name>
</gene>
<reference evidence="6" key="1">
    <citation type="submission" date="2023-08" db="EMBL/GenBank/DDBJ databases">
        <authorList>
            <person name="Messyasz A."/>
            <person name="Mannisto M.K."/>
            <person name="Kerkhof L.J."/>
            <person name="Haggblom M."/>
        </authorList>
    </citation>
    <scope>NUCLEOTIDE SEQUENCE</scope>
    <source>
        <strain evidence="6">X5P6</strain>
    </source>
</reference>
<dbReference type="InterPro" id="IPR041233">
    <property type="entry name" value="Melibiase_C"/>
</dbReference>
<dbReference type="RefSeq" id="WP_353062421.1">
    <property type="nucleotide sequence ID" value="NZ_CP132942.1"/>
</dbReference>
<dbReference type="Gene3D" id="2.60.40.1180">
    <property type="entry name" value="Golgi alpha-mannosidase II"/>
    <property type="match status" value="1"/>
</dbReference>
<dbReference type="GO" id="GO:0004553">
    <property type="term" value="F:hydrolase activity, hydrolyzing O-glycosyl compounds"/>
    <property type="evidence" value="ECO:0007669"/>
    <property type="project" value="InterPro"/>
</dbReference>
<name>A0AAU7ZKQ9_9BACT</name>
<dbReference type="SUPFAM" id="SSF51445">
    <property type="entry name" value="(Trans)glycosidases"/>
    <property type="match status" value="1"/>
</dbReference>
<dbReference type="CDD" id="cd14792">
    <property type="entry name" value="GH27"/>
    <property type="match status" value="1"/>
</dbReference>
<evidence type="ECO:0000259" key="5">
    <source>
        <dbReference type="Pfam" id="PF17801"/>
    </source>
</evidence>
<dbReference type="InterPro" id="IPR017853">
    <property type="entry name" value="GH"/>
</dbReference>
<dbReference type="SUPFAM" id="SSF51011">
    <property type="entry name" value="Glycosyl hydrolase domain"/>
    <property type="match status" value="1"/>
</dbReference>
<dbReference type="EMBL" id="CP132942">
    <property type="protein sequence ID" value="XCB31576.1"/>
    <property type="molecule type" value="Genomic_DNA"/>
</dbReference>
<dbReference type="AlphaFoldDB" id="A0AAU7ZKQ9"/>
<dbReference type="PANTHER" id="PTHR11452:SF42">
    <property type="entry name" value="ALPHA-GALACTOSIDASE"/>
    <property type="match status" value="1"/>
</dbReference>
<accession>A0AAU7ZKQ9</accession>
<dbReference type="InterPro" id="IPR013785">
    <property type="entry name" value="Aldolase_TIM"/>
</dbReference>
<dbReference type="InterPro" id="IPR013780">
    <property type="entry name" value="Glyco_hydro_b"/>
</dbReference>
<evidence type="ECO:0000256" key="2">
    <source>
        <dbReference type="ARBA" id="ARBA00022729"/>
    </source>
</evidence>
<dbReference type="KEGG" id="tpsc:RBB77_14070"/>
<proteinExistence type="inferred from homology"/>
<dbReference type="InterPro" id="IPR002241">
    <property type="entry name" value="Glyco_hydro_27"/>
</dbReference>
<dbReference type="Gene3D" id="3.20.20.70">
    <property type="entry name" value="Aldolase class I"/>
    <property type="match status" value="1"/>
</dbReference>
<evidence type="ECO:0000256" key="4">
    <source>
        <dbReference type="ARBA" id="ARBA00023295"/>
    </source>
</evidence>
<dbReference type="Pfam" id="PF16499">
    <property type="entry name" value="Melibiase_2"/>
    <property type="match status" value="1"/>
</dbReference>
<protein>
    <submittedName>
        <fullName evidence="6">Glycoside hydrolase family 27 protein</fullName>
    </submittedName>
</protein>
<evidence type="ECO:0000256" key="1">
    <source>
        <dbReference type="ARBA" id="ARBA00009743"/>
    </source>
</evidence>
<keyword evidence="3 6" id="KW-0378">Hydrolase</keyword>
<reference evidence="6" key="2">
    <citation type="journal article" date="2024" name="Environ. Microbiol.">
        <title>Genome analysis and description of Tunturibacter gen. nov. expands the diversity of Terriglobia in tundra soils.</title>
        <authorList>
            <person name="Messyasz A."/>
            <person name="Mannisto M.K."/>
            <person name="Kerkhof L.J."/>
            <person name="Haggblom M.M."/>
        </authorList>
    </citation>
    <scope>NUCLEOTIDE SEQUENCE</scope>
    <source>
        <strain evidence="6">X5P6</strain>
    </source>
</reference>
<feature type="domain" description="Alpha galactosidase C-terminal" evidence="5">
    <location>
        <begin position="355"/>
        <end position="419"/>
    </location>
</feature>
<sequence length="421" mass="47276">MGWNSWDSFGPSVREDEVKANTNVLAAKLAKFGWQYIVVDIEWYQPDAHAHGYIPRGRVTMDQFGRFIPSYNRFPSAVNDGGFKPLADYVHSKGLKFGIHIMRGIPREAVDKNLPIQGSKYHAADIADKVNVCKWPQMEDTYGIDMSKPGSQDYYDSIARLYASWGVDFVKADDMSRPFRGPEIRALSVALKKTGRPIILSLSPGPSPIYKYRELKTDAQMWRISNDFWDRWADVKEQFDRAHLWENDSSPGGWPDADMLPLGHISIRGERGNDRSSLLSHDEQITLMTLWSIFRSPLMFGGDLPTSDDFTFGLLTNADVIAVNQTSTHGHEVYRKDGVISWTAEGSMSGSESPARYVAVFNIADTTKSVQLSWQSLGLVAQASSVRNLWKQRDAAGDEADRSGIHLSLAPHASMFYKVTQ</sequence>
<dbReference type="GO" id="GO:0005975">
    <property type="term" value="P:carbohydrate metabolic process"/>
    <property type="evidence" value="ECO:0007669"/>
    <property type="project" value="InterPro"/>
</dbReference>
<evidence type="ECO:0000313" key="6">
    <source>
        <dbReference type="EMBL" id="XCB31576.1"/>
    </source>
</evidence>
<comment type="similarity">
    <text evidence="1">Belongs to the glycosyl hydrolase 27 family.</text>
</comment>
<organism evidence="6">
    <name type="scientific">Tunturiibacter psychrotolerans</name>
    <dbReference type="NCBI Taxonomy" id="3069686"/>
    <lineage>
        <taxon>Bacteria</taxon>
        <taxon>Pseudomonadati</taxon>
        <taxon>Acidobacteriota</taxon>
        <taxon>Terriglobia</taxon>
        <taxon>Terriglobales</taxon>
        <taxon>Acidobacteriaceae</taxon>
        <taxon>Tunturiibacter</taxon>
    </lineage>
</organism>
<keyword evidence="4" id="KW-0326">Glycosidase</keyword>
<evidence type="ECO:0000256" key="3">
    <source>
        <dbReference type="ARBA" id="ARBA00022801"/>
    </source>
</evidence>
<keyword evidence="2" id="KW-0732">Signal</keyword>
<dbReference type="Pfam" id="PF17801">
    <property type="entry name" value="Melibiase_C"/>
    <property type="match status" value="1"/>
</dbReference>